<dbReference type="RefSeq" id="WP_054718946.1">
    <property type="nucleotide sequence ID" value="NZ_AZEU01000156.1"/>
</dbReference>
<proteinExistence type="predicted"/>
<dbReference type="Gene3D" id="3.40.50.880">
    <property type="match status" value="1"/>
</dbReference>
<reference evidence="2 3" key="1">
    <citation type="journal article" date="2015" name="Genome Announc.">
        <title>Expanding the biotechnology potential of lactobacilli through comparative genomics of 213 strains and associated genera.</title>
        <authorList>
            <person name="Sun Z."/>
            <person name="Harris H.M."/>
            <person name="McCann A."/>
            <person name="Guo C."/>
            <person name="Argimon S."/>
            <person name="Zhang W."/>
            <person name="Yang X."/>
            <person name="Jeffery I.B."/>
            <person name="Cooney J.C."/>
            <person name="Kagawa T.F."/>
            <person name="Liu W."/>
            <person name="Song Y."/>
            <person name="Salvetti E."/>
            <person name="Wrobel A."/>
            <person name="Rasinkangas P."/>
            <person name="Parkhill J."/>
            <person name="Rea M.C."/>
            <person name="O'Sullivan O."/>
            <person name="Ritari J."/>
            <person name="Douillard F.P."/>
            <person name="Paul Ross R."/>
            <person name="Yang R."/>
            <person name="Briner A.E."/>
            <person name="Felis G.E."/>
            <person name="de Vos W.M."/>
            <person name="Barrangou R."/>
            <person name="Klaenhammer T.R."/>
            <person name="Caufield P.W."/>
            <person name="Cui Y."/>
            <person name="Zhang H."/>
            <person name="O'Toole P.W."/>
        </authorList>
    </citation>
    <scope>NUCLEOTIDE SEQUENCE [LARGE SCALE GENOMIC DNA]</scope>
    <source>
        <strain evidence="2 3">DSM 13343</strain>
    </source>
</reference>
<dbReference type="Proteomes" id="UP000051790">
    <property type="component" value="Unassembled WGS sequence"/>
</dbReference>
<dbReference type="Pfam" id="PF00117">
    <property type="entry name" value="GATase"/>
    <property type="match status" value="1"/>
</dbReference>
<comment type="caution">
    <text evidence="2">The sequence shown here is derived from an EMBL/GenBank/DDBJ whole genome shotgun (WGS) entry which is preliminary data.</text>
</comment>
<dbReference type="InterPro" id="IPR044992">
    <property type="entry name" value="ChyE-like"/>
</dbReference>
<evidence type="ECO:0000313" key="2">
    <source>
        <dbReference type="EMBL" id="KRL44365.1"/>
    </source>
</evidence>
<gene>
    <name evidence="2" type="ORF">FD01_GL001158</name>
</gene>
<dbReference type="InterPro" id="IPR017926">
    <property type="entry name" value="GATASE"/>
</dbReference>
<accession>A0A0R1QHU1</accession>
<sequence>MEILVLQHEDNEDPGLIFDWAAAHDIDLKVMRPDLGDNLTPINANDLDGVILLGGPQNVDDDHTWLAAERILIRSMDKIGRPVFGICLGAQQIVRAFGTPVLPMPLPELGRGTVARPDGSELAVFQWHMMGMGQLPGAEIRYTNQAVTNQGFSYHHRIMGVQFHLEFTPKQQAAMIAHSEFADLPALNEMEQIQAVTELNGLLDEVFL</sequence>
<dbReference type="PANTHER" id="PTHR42695">
    <property type="entry name" value="GLUTAMINE AMIDOTRANSFERASE YLR126C-RELATED"/>
    <property type="match status" value="1"/>
</dbReference>
<dbReference type="InterPro" id="IPR029062">
    <property type="entry name" value="Class_I_gatase-like"/>
</dbReference>
<feature type="domain" description="Glutamine amidotransferase" evidence="1">
    <location>
        <begin position="26"/>
        <end position="180"/>
    </location>
</feature>
<organism evidence="2 3">
    <name type="scientific">Lacticaseibacillus manihotivorans DSM 13343 = JCM 12514</name>
    <dbReference type="NCBI Taxonomy" id="1423769"/>
    <lineage>
        <taxon>Bacteria</taxon>
        <taxon>Bacillati</taxon>
        <taxon>Bacillota</taxon>
        <taxon>Bacilli</taxon>
        <taxon>Lactobacillales</taxon>
        <taxon>Lactobacillaceae</taxon>
        <taxon>Lacticaseibacillus</taxon>
    </lineage>
</organism>
<dbReference type="PATRIC" id="fig|1423769.4.peg.1250"/>
<dbReference type="GO" id="GO:0016740">
    <property type="term" value="F:transferase activity"/>
    <property type="evidence" value="ECO:0007669"/>
    <property type="project" value="UniProtKB-KW"/>
</dbReference>
<evidence type="ECO:0000313" key="3">
    <source>
        <dbReference type="Proteomes" id="UP000051790"/>
    </source>
</evidence>
<dbReference type="SUPFAM" id="SSF52317">
    <property type="entry name" value="Class I glutamine amidotransferase-like"/>
    <property type="match status" value="1"/>
</dbReference>
<keyword evidence="2" id="KW-0808">Transferase</keyword>
<dbReference type="PROSITE" id="PS51273">
    <property type="entry name" value="GATASE_TYPE_1"/>
    <property type="match status" value="1"/>
</dbReference>
<dbReference type="AlphaFoldDB" id="A0A0R1QHU1"/>
<dbReference type="PANTHER" id="PTHR42695:SF5">
    <property type="entry name" value="GLUTAMINE AMIDOTRANSFERASE YLR126C-RELATED"/>
    <property type="match status" value="1"/>
</dbReference>
<dbReference type="EMBL" id="AZEU01000156">
    <property type="protein sequence ID" value="KRL44365.1"/>
    <property type="molecule type" value="Genomic_DNA"/>
</dbReference>
<name>A0A0R1QHU1_9LACO</name>
<protein>
    <submittedName>
        <fullName evidence="2">GMP synthase glutamine amidotransferase subunit</fullName>
    </submittedName>
</protein>
<dbReference type="OrthoDB" id="9807137at2"/>
<dbReference type="CDD" id="cd01741">
    <property type="entry name" value="GATase1_1"/>
    <property type="match status" value="1"/>
</dbReference>
<evidence type="ECO:0000259" key="1">
    <source>
        <dbReference type="Pfam" id="PF00117"/>
    </source>
</evidence>
<keyword evidence="2" id="KW-0315">Glutamine amidotransferase</keyword>
<keyword evidence="3" id="KW-1185">Reference proteome</keyword>
<dbReference type="GO" id="GO:0005829">
    <property type="term" value="C:cytosol"/>
    <property type="evidence" value="ECO:0007669"/>
    <property type="project" value="TreeGrafter"/>
</dbReference>